<dbReference type="Proteomes" id="UP001597448">
    <property type="component" value="Unassembled WGS sequence"/>
</dbReference>
<dbReference type="Gene3D" id="3.90.70.10">
    <property type="entry name" value="Cysteine proteinases"/>
    <property type="match status" value="1"/>
</dbReference>
<name>A0ABW5F5D3_9BACL</name>
<protein>
    <recommendedName>
        <fullName evidence="3">Peptidase C39-like domain-containing protein</fullName>
    </recommendedName>
</protein>
<reference evidence="2" key="1">
    <citation type="journal article" date="2019" name="Int. J. Syst. Evol. Microbiol.">
        <title>The Global Catalogue of Microorganisms (GCM) 10K type strain sequencing project: providing services to taxonomists for standard genome sequencing and annotation.</title>
        <authorList>
            <consortium name="The Broad Institute Genomics Platform"/>
            <consortium name="The Broad Institute Genome Sequencing Center for Infectious Disease"/>
            <person name="Wu L."/>
            <person name="Ma J."/>
        </authorList>
    </citation>
    <scope>NUCLEOTIDE SEQUENCE [LARGE SCALE GENOMIC DNA]</scope>
    <source>
        <strain evidence="2">CCM 8725</strain>
    </source>
</reference>
<gene>
    <name evidence="1" type="ORF">ACFSX3_10325</name>
</gene>
<evidence type="ECO:0000313" key="1">
    <source>
        <dbReference type="EMBL" id="MFD2410268.1"/>
    </source>
</evidence>
<dbReference type="RefSeq" id="WP_209985303.1">
    <property type="nucleotide sequence ID" value="NZ_JBHSVQ010000001.1"/>
</dbReference>
<evidence type="ECO:0000313" key="2">
    <source>
        <dbReference type="Proteomes" id="UP001597448"/>
    </source>
</evidence>
<organism evidence="1 2">
    <name type="scientific">Paenibacillus rhizoplanae</name>
    <dbReference type="NCBI Taxonomy" id="1917181"/>
    <lineage>
        <taxon>Bacteria</taxon>
        <taxon>Bacillati</taxon>
        <taxon>Bacillota</taxon>
        <taxon>Bacilli</taxon>
        <taxon>Bacillales</taxon>
        <taxon>Paenibacillaceae</taxon>
        <taxon>Paenibacillus</taxon>
    </lineage>
</organism>
<evidence type="ECO:0008006" key="3">
    <source>
        <dbReference type="Google" id="ProtNLM"/>
    </source>
</evidence>
<keyword evidence="2" id="KW-1185">Reference proteome</keyword>
<sequence length="190" mass="20276">MPHKLSSTHLINQGDTSIYYPGTSTSAFTDSNFYKKCGKTAAGGDIKKYGCAICALGMFILYKGRLSNATKSNVYYAVVEATTKGTNNAADFTASGFTAKIGSQSIGVTITPIADVSVEAEKGNICMMRLEQNGNSHYVIVDGHNSSASNFDKYLVCDPDGGVQKTLTATMQKRGFSVSASVITERYKLS</sequence>
<dbReference type="EMBL" id="JBHUKY010000021">
    <property type="protein sequence ID" value="MFD2410268.1"/>
    <property type="molecule type" value="Genomic_DNA"/>
</dbReference>
<accession>A0ABW5F5D3</accession>
<proteinExistence type="predicted"/>
<comment type="caution">
    <text evidence="1">The sequence shown here is derived from an EMBL/GenBank/DDBJ whole genome shotgun (WGS) entry which is preliminary data.</text>
</comment>